<reference evidence="1" key="1">
    <citation type="submission" date="2021-03" db="EMBL/GenBank/DDBJ databases">
        <authorList>
            <consortium name="DOE Joint Genome Institute"/>
            <person name="Ahrendt S."/>
            <person name="Looney B.P."/>
            <person name="Miyauchi S."/>
            <person name="Morin E."/>
            <person name="Drula E."/>
            <person name="Courty P.E."/>
            <person name="Chicoki N."/>
            <person name="Fauchery L."/>
            <person name="Kohler A."/>
            <person name="Kuo A."/>
            <person name="Labutti K."/>
            <person name="Pangilinan J."/>
            <person name="Lipzen A."/>
            <person name="Riley R."/>
            <person name="Andreopoulos W."/>
            <person name="He G."/>
            <person name="Johnson J."/>
            <person name="Barry K.W."/>
            <person name="Grigoriev I.V."/>
            <person name="Nagy L."/>
            <person name="Hibbett D."/>
            <person name="Henrissat B."/>
            <person name="Matheny P.B."/>
            <person name="Labbe J."/>
            <person name="Martin F."/>
        </authorList>
    </citation>
    <scope>NUCLEOTIDE SEQUENCE</scope>
    <source>
        <strain evidence="1">HHB10654</strain>
    </source>
</reference>
<comment type="caution">
    <text evidence="1">The sequence shown here is derived from an EMBL/GenBank/DDBJ whole genome shotgun (WGS) entry which is preliminary data.</text>
</comment>
<dbReference type="EMBL" id="MU277187">
    <property type="protein sequence ID" value="KAI0069232.1"/>
    <property type="molecule type" value="Genomic_DNA"/>
</dbReference>
<reference evidence="1" key="2">
    <citation type="journal article" date="2022" name="New Phytol.">
        <title>Evolutionary transition to the ectomycorrhizal habit in the genomes of a hyperdiverse lineage of mushroom-forming fungi.</title>
        <authorList>
            <person name="Looney B."/>
            <person name="Miyauchi S."/>
            <person name="Morin E."/>
            <person name="Drula E."/>
            <person name="Courty P.E."/>
            <person name="Kohler A."/>
            <person name="Kuo A."/>
            <person name="LaButti K."/>
            <person name="Pangilinan J."/>
            <person name="Lipzen A."/>
            <person name="Riley R."/>
            <person name="Andreopoulos W."/>
            <person name="He G."/>
            <person name="Johnson J."/>
            <person name="Nolan M."/>
            <person name="Tritt A."/>
            <person name="Barry K.W."/>
            <person name="Grigoriev I.V."/>
            <person name="Nagy L.G."/>
            <person name="Hibbett D."/>
            <person name="Henrissat B."/>
            <person name="Matheny P.B."/>
            <person name="Labbe J."/>
            <person name="Martin F.M."/>
        </authorList>
    </citation>
    <scope>NUCLEOTIDE SEQUENCE</scope>
    <source>
        <strain evidence="1">HHB10654</strain>
    </source>
</reference>
<proteinExistence type="predicted"/>
<keyword evidence="2" id="KW-1185">Reference proteome</keyword>
<protein>
    <submittedName>
        <fullName evidence="1">Cytochrome P450</fullName>
    </submittedName>
</protein>
<gene>
    <name evidence="1" type="ORF">BV25DRAFT_1910926</name>
</gene>
<evidence type="ECO:0000313" key="2">
    <source>
        <dbReference type="Proteomes" id="UP000814140"/>
    </source>
</evidence>
<organism evidence="1 2">
    <name type="scientific">Artomyces pyxidatus</name>
    <dbReference type="NCBI Taxonomy" id="48021"/>
    <lineage>
        <taxon>Eukaryota</taxon>
        <taxon>Fungi</taxon>
        <taxon>Dikarya</taxon>
        <taxon>Basidiomycota</taxon>
        <taxon>Agaricomycotina</taxon>
        <taxon>Agaricomycetes</taxon>
        <taxon>Russulales</taxon>
        <taxon>Auriscalpiaceae</taxon>
        <taxon>Artomyces</taxon>
    </lineage>
</organism>
<accession>A0ACB8TL97</accession>
<name>A0ACB8TL97_9AGAM</name>
<dbReference type="Proteomes" id="UP000814140">
    <property type="component" value="Unassembled WGS sequence"/>
</dbReference>
<sequence>MAISYWSLCLLAPLLWFMRRILSKGHAHPLPPGPSGLPLIGNVLDFPRRDHYKMYTKWAMKYGGIVHARSFGQSVIVINDIKVATAMLDKKGSLYSDRPVLQMCCELVGWKNTLVMQRAHGSRLKEMRKAIHGLIGTPGATARHYALFEGETRALLRRVLRDPRGVKESIRRTAGSIILMLAYGYTTMEKDDPIERIADHAMSQFGELSRPGAYLVDVLPVLRYIPAWVPGAKFKRTADNCYKTLQDMANIPFRIAKKELDGGTAYPSFVTTHMEGKDLSEENKHRIKWAAASLYAGGADSTVSTVYTFYLAMTLFPELQRKAQKDIDDVVGNDRLPSFADRANLPYVEALYREVLRWRPAAPLGIPHAVTDDEIHDGYNIPKGSIVVVNVRHILHDAAIYTNPDVFDPDRFIAKEGKVAEKDPRACIFGFGRRICPGLHLGDATVWIAIATTLAVFDVSKTMENGCEITPSGKYFDGIVIHPEPFKCEIKPRSAQAQALILAE</sequence>
<evidence type="ECO:0000313" key="1">
    <source>
        <dbReference type="EMBL" id="KAI0069232.1"/>
    </source>
</evidence>